<dbReference type="KEGG" id="eno:ECENHK_08305"/>
<evidence type="ECO:0000256" key="1">
    <source>
        <dbReference type="SAM" id="SignalP"/>
    </source>
</evidence>
<dbReference type="RefSeq" id="WP_014883338.1">
    <property type="nucleotide sequence ID" value="NC_018405.1"/>
</dbReference>
<evidence type="ECO:0000313" key="2">
    <source>
        <dbReference type="EMBL" id="PJD75824.1"/>
    </source>
</evidence>
<protein>
    <submittedName>
        <fullName evidence="3">Type 1 fimbrial protein</fullName>
    </submittedName>
</protein>
<feature type="chain" id="PRO_5044545621" evidence="1">
    <location>
        <begin position="26"/>
        <end position="106"/>
    </location>
</feature>
<dbReference type="AlphaFoldDB" id="A0A0P8JB88"/>
<dbReference type="KEGG" id="ekb:BFV64_08280"/>
<evidence type="ECO:0000313" key="5">
    <source>
        <dbReference type="Proteomes" id="UP000230495"/>
    </source>
</evidence>
<accession>A0A0P8JB88</accession>
<sequence>MTHNFAHLISGLGLLVSAFIVPAHSATFAEGGVIHFRGAIVADPCEVTQQHRQLAVSCPDKNRMQTRMVSYDDALNGMTTPSSLATVDMKYLNPEKTLAVVQIQYR</sequence>
<feature type="signal peptide" evidence="1">
    <location>
        <begin position="1"/>
        <end position="25"/>
    </location>
</feature>
<dbReference type="EMBL" id="CP096849">
    <property type="protein sequence ID" value="WMT67756.1"/>
    <property type="molecule type" value="Genomic_DNA"/>
</dbReference>
<dbReference type="Proteomes" id="UP000230495">
    <property type="component" value="Unassembled WGS sequence"/>
</dbReference>
<dbReference type="OrthoDB" id="6046808at2"/>
<evidence type="ECO:0000313" key="6">
    <source>
        <dbReference type="Proteomes" id="UP000250603"/>
    </source>
</evidence>
<dbReference type="EMBL" id="QMCK01000066">
    <property type="protein sequence ID" value="RAY21799.1"/>
    <property type="molecule type" value="Genomic_DNA"/>
</dbReference>
<reference evidence="3 6" key="2">
    <citation type="submission" date="2018-06" db="EMBL/GenBank/DDBJ databases">
        <title>ACT-28, a chromosomally-encoded AmpC with carbapenemase activity from Enterobacter kobei.</title>
        <authorList>
            <person name="Jousset A.B."/>
            <person name="Oueslati S."/>
            <person name="Bernabeu S."/>
            <person name="Takissian J."/>
            <person name="Creton E."/>
            <person name="Vogel A."/>
            <person name="Cotellon G."/>
            <person name="Bonnin R.A."/>
            <person name="Dortet L."/>
            <person name="Naas T."/>
        </authorList>
    </citation>
    <scope>NUCLEOTIDE SEQUENCE [LARGE SCALE GENOMIC DNA]</scope>
    <source>
        <strain evidence="3 6">149H6</strain>
    </source>
</reference>
<evidence type="ECO:0000313" key="3">
    <source>
        <dbReference type="EMBL" id="RAY21799.1"/>
    </source>
</evidence>
<reference evidence="4" key="3">
    <citation type="submission" date="2022-04" db="EMBL/GenBank/DDBJ databases">
        <title>Co-occurrence of mcr-9 and blaNDM-1 in multidrug-resistant Enterobacter kobei strain isolated from an infant with urinary infection.</title>
        <authorList>
            <person name="Zeng H."/>
        </authorList>
    </citation>
    <scope>NUCLEOTIDE SEQUENCE</scope>
    <source>
        <strain evidence="4">EC1382</strain>
    </source>
</reference>
<dbReference type="GeneID" id="93154724"/>
<dbReference type="Proteomes" id="UP001228563">
    <property type="component" value="Chromosome"/>
</dbReference>
<keyword evidence="1" id="KW-0732">Signal</keyword>
<keyword evidence="6" id="KW-1185">Reference proteome</keyword>
<dbReference type="EMBL" id="NEEU01000003">
    <property type="protein sequence ID" value="PJD75824.1"/>
    <property type="molecule type" value="Genomic_DNA"/>
</dbReference>
<name>A0A0P8JB88_9ENTR</name>
<dbReference type="Proteomes" id="UP000250603">
    <property type="component" value="Unassembled WGS sequence"/>
</dbReference>
<proteinExistence type="predicted"/>
<evidence type="ECO:0000313" key="4">
    <source>
        <dbReference type="EMBL" id="WMT67756.1"/>
    </source>
</evidence>
<organism evidence="2">
    <name type="scientific">Enterobacter kobei</name>
    <dbReference type="NCBI Taxonomy" id="208224"/>
    <lineage>
        <taxon>Bacteria</taxon>
        <taxon>Pseudomonadati</taxon>
        <taxon>Pseudomonadota</taxon>
        <taxon>Gammaproteobacteria</taxon>
        <taxon>Enterobacterales</taxon>
        <taxon>Enterobacteriaceae</taxon>
        <taxon>Enterobacter</taxon>
        <taxon>Enterobacter cloacae complex</taxon>
    </lineage>
</organism>
<accession>A0A181CZ03</accession>
<reference evidence="2 5" key="1">
    <citation type="journal article" date="2017" name="J. Antimicrob. Chemother.">
        <title>Characterization of the population structure, drug resistance mechanisms and plasmids of the community-associated Enterobacter cloacae complex in China.</title>
        <authorList>
            <person name="Zhou K."/>
            <person name="Yu W."/>
            <person name="Cao X."/>
            <person name="Shen P."/>
            <person name="Lu H."/>
            <person name="Luo Q."/>
            <person name="Rossen J.W.A."/>
            <person name="Xiao Y."/>
        </authorList>
    </citation>
    <scope>NUCLEOTIDE SEQUENCE [LARGE SCALE GENOMIC DNA]</scope>
    <source>
        <strain evidence="2">ECC1097</strain>
    </source>
</reference>
<gene>
    <name evidence="2" type="ORF">B9Q37_09735</name>
    <name evidence="3" type="ORF">DP181_19930</name>
    <name evidence="4" type="ORF">M2B19_09320</name>
</gene>